<organism evidence="1 2">
    <name type="scientific">Faecalitalea cylindroides</name>
    <dbReference type="NCBI Taxonomy" id="39483"/>
    <lineage>
        <taxon>Bacteria</taxon>
        <taxon>Bacillati</taxon>
        <taxon>Bacillota</taxon>
        <taxon>Erysipelotrichia</taxon>
        <taxon>Erysipelotrichales</taxon>
        <taxon>Erysipelotrichaceae</taxon>
        <taxon>Faecalitalea</taxon>
    </lineage>
</organism>
<gene>
    <name evidence="1" type="ORF">B5F14_06440</name>
</gene>
<evidence type="ECO:0000313" key="1">
    <source>
        <dbReference type="EMBL" id="OUP60052.1"/>
    </source>
</evidence>
<reference evidence="2" key="1">
    <citation type="submission" date="2017-04" db="EMBL/GenBank/DDBJ databases">
        <title>Function of individual gut microbiota members based on whole genome sequencing of pure cultures obtained from chicken caecum.</title>
        <authorList>
            <person name="Medvecky M."/>
            <person name="Cejkova D."/>
            <person name="Polansky O."/>
            <person name="Karasova D."/>
            <person name="Kubasova T."/>
            <person name="Cizek A."/>
            <person name="Rychlik I."/>
        </authorList>
    </citation>
    <scope>NUCLEOTIDE SEQUENCE [LARGE SCALE GENOMIC DNA]</scope>
    <source>
        <strain evidence="2">An178</strain>
    </source>
</reference>
<keyword evidence="2" id="KW-1185">Reference proteome</keyword>
<name>A0A1Y4M057_9FIRM</name>
<proteinExistence type="predicted"/>
<evidence type="ECO:0000313" key="2">
    <source>
        <dbReference type="Proteomes" id="UP000195447"/>
    </source>
</evidence>
<dbReference type="EMBL" id="NFKM01000011">
    <property type="protein sequence ID" value="OUP60052.1"/>
    <property type="molecule type" value="Genomic_DNA"/>
</dbReference>
<protein>
    <submittedName>
        <fullName evidence="1">Uncharacterized protein</fullName>
    </submittedName>
</protein>
<dbReference type="RefSeq" id="WP_087158719.1">
    <property type="nucleotide sequence ID" value="NZ_NFKM01000011.1"/>
</dbReference>
<dbReference type="AlphaFoldDB" id="A0A1Y4M057"/>
<comment type="caution">
    <text evidence="1">The sequence shown here is derived from an EMBL/GenBank/DDBJ whole genome shotgun (WGS) entry which is preliminary data.</text>
</comment>
<accession>A0A1Y4M057</accession>
<dbReference type="Proteomes" id="UP000195447">
    <property type="component" value="Unassembled WGS sequence"/>
</dbReference>
<sequence length="67" mass="7394">MKEITLTEDKLTKSVAEAVSNILKEAPKDEECFGDFVIVHTILGSMIAAELHKILFGGGRILRPVRI</sequence>